<dbReference type="Gene3D" id="2.60.40.790">
    <property type="match status" value="1"/>
</dbReference>
<evidence type="ECO:0000259" key="7">
    <source>
        <dbReference type="PROSITE" id="PS51203"/>
    </source>
</evidence>
<dbReference type="Pfam" id="PF00227">
    <property type="entry name" value="Proteasome"/>
    <property type="match status" value="1"/>
</dbReference>
<evidence type="ECO:0000256" key="5">
    <source>
        <dbReference type="ARBA" id="ARBA00023242"/>
    </source>
</evidence>
<name>A0ABP0N8J3_9DINO</name>
<proteinExistence type="inferred from homology"/>
<dbReference type="InterPro" id="IPR001353">
    <property type="entry name" value="Proteasome_sua/b"/>
</dbReference>
<dbReference type="InterPro" id="IPR007052">
    <property type="entry name" value="CS_dom"/>
</dbReference>
<keyword evidence="9" id="KW-1185">Reference proteome</keyword>
<evidence type="ECO:0000256" key="6">
    <source>
        <dbReference type="PROSITE-ProRule" id="PRU00808"/>
    </source>
</evidence>
<dbReference type="Gene3D" id="1.20.5.740">
    <property type="entry name" value="Single helix bin"/>
    <property type="match status" value="1"/>
</dbReference>
<dbReference type="Pfam" id="PF10584">
    <property type="entry name" value="Proteasome_A_N"/>
    <property type="match status" value="1"/>
</dbReference>
<keyword evidence="3" id="KW-0963">Cytoplasm</keyword>
<keyword evidence="5" id="KW-0539">Nucleus</keyword>
<evidence type="ECO:0000256" key="3">
    <source>
        <dbReference type="ARBA" id="ARBA00022490"/>
    </source>
</evidence>
<evidence type="ECO:0000256" key="2">
    <source>
        <dbReference type="ARBA" id="ARBA00004496"/>
    </source>
</evidence>
<dbReference type="Proteomes" id="UP001642484">
    <property type="component" value="Unassembled WGS sequence"/>
</dbReference>
<dbReference type="InterPro" id="IPR023332">
    <property type="entry name" value="Proteasome_alpha-type"/>
</dbReference>
<comment type="caution">
    <text evidence="8">The sequence shown here is derived from an EMBL/GenBank/DDBJ whole genome shotgun (WGS) entry which is preliminary data.</text>
</comment>
<dbReference type="InterPro" id="IPR050115">
    <property type="entry name" value="Proteasome_alpha"/>
</dbReference>
<dbReference type="InterPro" id="IPR008978">
    <property type="entry name" value="HSP20-like_chaperone"/>
</dbReference>
<evidence type="ECO:0000313" key="8">
    <source>
        <dbReference type="EMBL" id="CAK9060118.1"/>
    </source>
</evidence>
<dbReference type="InterPro" id="IPR000426">
    <property type="entry name" value="Proteasome_asu_N"/>
</dbReference>
<dbReference type="InterPro" id="IPR029055">
    <property type="entry name" value="Ntn_hydrolases_N"/>
</dbReference>
<sequence length="407" mass="45811">MARQSGYDRHITIFSPEGRLHQVEYAFQAVKKNQNMTSVALRGDDSVVAVTQKKVPDKLMDKDFGTHLYNITPNVGCLMTGMSPDARALVYRAREIAAKFKDKNAYEIPVHYLALKLANIAQVYTQHAYMRPYGVSTILVSIDDEKGPSLYQIDPAGQYFGYKAAAAGTKDQEAQNALEKIVKKKIQFTEAETIQQAIGCLQAVMGMDFKASDIEVGVVSKSRKGFFRLTEAEIDAHLTESPEVRKLTEKARGRQQFIFDGRTVYEWEQNLDETHIYIQPPPGVTKHALDIKIEPRHLRVGLKGNPPFLNEEVFSLVETDSSFWMIEDGELHIQLQKVHKGETWHSALKGHGQLDMFSEQEINKKLMLERFQEEHPGFDFSGASFSGQAPSARTFMGGIHADPQSLT</sequence>
<dbReference type="InterPro" id="IPR034642">
    <property type="entry name" value="Proteasome_subunit_alpha6"/>
</dbReference>
<dbReference type="Gene3D" id="3.60.20.10">
    <property type="entry name" value="Glutamine Phosphoribosylpyrophosphate, subunit 1, domain 1"/>
    <property type="match status" value="1"/>
</dbReference>
<comment type="subcellular location">
    <subcellularLocation>
        <location evidence="2">Cytoplasm</location>
    </subcellularLocation>
    <subcellularLocation>
        <location evidence="1">Nucleus</location>
    </subcellularLocation>
</comment>
<evidence type="ECO:0000256" key="4">
    <source>
        <dbReference type="ARBA" id="ARBA00022942"/>
    </source>
</evidence>
<dbReference type="PROSITE" id="PS00388">
    <property type="entry name" value="PROTEASOME_ALPHA_1"/>
    <property type="match status" value="1"/>
</dbReference>
<evidence type="ECO:0000313" key="9">
    <source>
        <dbReference type="Proteomes" id="UP001642484"/>
    </source>
</evidence>
<dbReference type="SMART" id="SM00948">
    <property type="entry name" value="Proteasome_A_N"/>
    <property type="match status" value="1"/>
</dbReference>
<dbReference type="PANTHER" id="PTHR11599">
    <property type="entry name" value="PROTEASOME SUBUNIT ALPHA/BETA"/>
    <property type="match status" value="1"/>
</dbReference>
<dbReference type="CDD" id="cd03754">
    <property type="entry name" value="proteasome_alpha_type_6"/>
    <property type="match status" value="1"/>
</dbReference>
<organism evidence="8 9">
    <name type="scientific">Durusdinium trenchii</name>
    <dbReference type="NCBI Taxonomy" id="1381693"/>
    <lineage>
        <taxon>Eukaryota</taxon>
        <taxon>Sar</taxon>
        <taxon>Alveolata</taxon>
        <taxon>Dinophyceae</taxon>
        <taxon>Suessiales</taxon>
        <taxon>Symbiodiniaceae</taxon>
        <taxon>Durusdinium</taxon>
    </lineage>
</organism>
<dbReference type="PROSITE" id="PS51203">
    <property type="entry name" value="CS"/>
    <property type="match status" value="1"/>
</dbReference>
<gene>
    <name evidence="8" type="ORF">CCMP2556_LOCUS29573</name>
</gene>
<dbReference type="CDD" id="cd06467">
    <property type="entry name" value="p23_NUDC_like"/>
    <property type="match status" value="1"/>
</dbReference>
<keyword evidence="4 6" id="KW-0647">Proteasome</keyword>
<protein>
    <recommendedName>
        <fullName evidence="7">CS domain-containing protein</fullName>
    </recommendedName>
</protein>
<dbReference type="Pfam" id="PF04969">
    <property type="entry name" value="CS"/>
    <property type="match status" value="1"/>
</dbReference>
<dbReference type="SUPFAM" id="SSF49764">
    <property type="entry name" value="HSP20-like chaperones"/>
    <property type="match status" value="1"/>
</dbReference>
<feature type="domain" description="CS" evidence="7">
    <location>
        <begin position="260"/>
        <end position="348"/>
    </location>
</feature>
<dbReference type="EMBL" id="CAXAMN010021485">
    <property type="protein sequence ID" value="CAK9060118.1"/>
    <property type="molecule type" value="Genomic_DNA"/>
</dbReference>
<evidence type="ECO:0000256" key="1">
    <source>
        <dbReference type="ARBA" id="ARBA00004123"/>
    </source>
</evidence>
<comment type="similarity">
    <text evidence="6">Belongs to the peptidase T1A family.</text>
</comment>
<accession>A0ABP0N8J3</accession>
<reference evidence="8 9" key="1">
    <citation type="submission" date="2024-02" db="EMBL/GenBank/DDBJ databases">
        <authorList>
            <person name="Chen Y."/>
            <person name="Shah S."/>
            <person name="Dougan E. K."/>
            <person name="Thang M."/>
            <person name="Chan C."/>
        </authorList>
    </citation>
    <scope>NUCLEOTIDE SEQUENCE [LARGE SCALE GENOMIC DNA]</scope>
</reference>
<dbReference type="SUPFAM" id="SSF56235">
    <property type="entry name" value="N-terminal nucleophile aminohydrolases (Ntn hydrolases)"/>
    <property type="match status" value="1"/>
</dbReference>
<dbReference type="PROSITE" id="PS51475">
    <property type="entry name" value="PROTEASOME_ALPHA_2"/>
    <property type="match status" value="1"/>
</dbReference>